<evidence type="ECO:0000256" key="6">
    <source>
        <dbReference type="ARBA" id="ARBA00023004"/>
    </source>
</evidence>
<evidence type="ECO:0000256" key="2">
    <source>
        <dbReference type="ARBA" id="ARBA00022525"/>
    </source>
</evidence>
<dbReference type="GO" id="GO:0020037">
    <property type="term" value="F:heme binding"/>
    <property type="evidence" value="ECO:0007669"/>
    <property type="project" value="InterPro"/>
</dbReference>
<dbReference type="InterPro" id="IPR019791">
    <property type="entry name" value="Haem_peroxidase_animal"/>
</dbReference>
<dbReference type="InterPro" id="IPR010255">
    <property type="entry name" value="Haem_peroxidase_sf"/>
</dbReference>
<dbReference type="AlphaFoldDB" id="A0AAW2HQ12"/>
<keyword evidence="4" id="KW-0479">Metal-binding</keyword>
<proteinExistence type="predicted"/>
<protein>
    <recommendedName>
        <fullName evidence="9">Peroxidase</fullName>
    </recommendedName>
</protein>
<sequence>MWKMDRVWFTSILVLFLMLRSSQERETPARSERDLRGVPVVSLHDLNVAVKVAEDFVSKLQRLEENLAASGIEVQGNSPSYGQLLNSYPTPESRQLGKYALIANRASLYLVQKHCQRSNIPKNVCVQAMTTWNMTNTPLEEKCEEQFGTFKCEESYPYRSYDGSCNHLEHPNWGLSSTAYRRMLPAEYSDGISAPRRSVTRKPLPSSRYISSVLLPDLDKPEKERTLALVQWTQFIGDDLFHTPAAKMIHVDKAIECCREDGKTLTPRYVHPGCQSISIPTDDPDYAPHRTVCMSYVRSLTSLRNDCTFGPADQMNQNTHYLDGSMIYGSNAMKAISLRTMKGGNLMTVSQNGEEFLPITEAPENNCHDKENWICYQSGDLRVNQHPHHTAMYTIWVREHNRIAKELSQINPHWDDETLYQEARKIVIAQIQHITYKNWIPLVLGEKYANSKNIDVHLKGFSTTYDKDVDPRISNSFATVGLRFINSMFQSQLKLYDENRYMNDSLLLKDYFNKPDVIQKPQILERLVRGLGWQSSQKMDAAFIKDLTNYLYKSVENAIGLDVASLDIQRGRDHGLPSYNAFRKFCNLSATNSFDTFLDTMSASNLIKIKRVYSDPNDVDLFVGAILETPRDGSLLGPVFQCIISDQLMRTRNGDRFFYDTKGKYQSFKEGQMRELKKTTLARVICDNFAGIRKMQHDVFRLPSPSNPVLDCDDPLIPKLNLNEWHSSI</sequence>
<feature type="signal peptide" evidence="7">
    <location>
        <begin position="1"/>
        <end position="24"/>
    </location>
</feature>
<name>A0AAW2HQ12_9NEOP</name>
<keyword evidence="5 7" id="KW-0732">Signal</keyword>
<organism evidence="8">
    <name type="scientific">Menopon gallinae</name>
    <name type="common">poultry shaft louse</name>
    <dbReference type="NCBI Taxonomy" id="328185"/>
    <lineage>
        <taxon>Eukaryota</taxon>
        <taxon>Metazoa</taxon>
        <taxon>Ecdysozoa</taxon>
        <taxon>Arthropoda</taxon>
        <taxon>Hexapoda</taxon>
        <taxon>Insecta</taxon>
        <taxon>Pterygota</taxon>
        <taxon>Neoptera</taxon>
        <taxon>Paraneoptera</taxon>
        <taxon>Psocodea</taxon>
        <taxon>Troctomorpha</taxon>
        <taxon>Phthiraptera</taxon>
        <taxon>Amblycera</taxon>
        <taxon>Menoponidae</taxon>
        <taxon>Menopon</taxon>
    </lineage>
</organism>
<evidence type="ECO:0000256" key="7">
    <source>
        <dbReference type="SAM" id="SignalP"/>
    </source>
</evidence>
<keyword evidence="6" id="KW-0408">Iron</keyword>
<dbReference type="EMBL" id="JARGDH010000004">
    <property type="protein sequence ID" value="KAL0271442.1"/>
    <property type="molecule type" value="Genomic_DNA"/>
</dbReference>
<keyword evidence="2" id="KW-0964">Secreted</keyword>
<evidence type="ECO:0000256" key="5">
    <source>
        <dbReference type="ARBA" id="ARBA00022729"/>
    </source>
</evidence>
<dbReference type="CDD" id="cd09823">
    <property type="entry name" value="peroxinectin_like"/>
    <property type="match status" value="1"/>
</dbReference>
<reference evidence="8" key="1">
    <citation type="journal article" date="2024" name="Gigascience">
        <title>Chromosome-level genome of the poultry shaft louse Menopon gallinae provides insight into the host-switching and adaptive evolution of parasitic lice.</title>
        <authorList>
            <person name="Xu Y."/>
            <person name="Ma L."/>
            <person name="Liu S."/>
            <person name="Liang Y."/>
            <person name="Liu Q."/>
            <person name="He Z."/>
            <person name="Tian L."/>
            <person name="Duan Y."/>
            <person name="Cai W."/>
            <person name="Li H."/>
            <person name="Song F."/>
        </authorList>
    </citation>
    <scope>NUCLEOTIDE SEQUENCE</scope>
    <source>
        <strain evidence="8">Cailab_2023a</strain>
    </source>
</reference>
<evidence type="ECO:0000256" key="1">
    <source>
        <dbReference type="ARBA" id="ARBA00004613"/>
    </source>
</evidence>
<keyword evidence="3" id="KW-0560">Oxidoreductase</keyword>
<dbReference type="GO" id="GO:0004601">
    <property type="term" value="F:peroxidase activity"/>
    <property type="evidence" value="ECO:0007669"/>
    <property type="project" value="UniProtKB-KW"/>
</dbReference>
<dbReference type="PANTHER" id="PTHR11475:SF125">
    <property type="entry name" value="GH11385P"/>
    <property type="match status" value="1"/>
</dbReference>
<comment type="caution">
    <text evidence="8">The sequence shown here is derived from an EMBL/GenBank/DDBJ whole genome shotgun (WGS) entry which is preliminary data.</text>
</comment>
<dbReference type="PANTHER" id="PTHR11475">
    <property type="entry name" value="OXIDASE/PEROXIDASE"/>
    <property type="match status" value="1"/>
</dbReference>
<gene>
    <name evidence="8" type="ORF">PYX00_008538</name>
</gene>
<evidence type="ECO:0000313" key="8">
    <source>
        <dbReference type="EMBL" id="KAL0271443.1"/>
    </source>
</evidence>
<dbReference type="Gene3D" id="1.10.640.10">
    <property type="entry name" value="Haem peroxidase domain superfamily, animal type"/>
    <property type="match status" value="1"/>
</dbReference>
<comment type="subcellular location">
    <subcellularLocation>
        <location evidence="1">Secreted</location>
    </subcellularLocation>
</comment>
<evidence type="ECO:0000256" key="3">
    <source>
        <dbReference type="ARBA" id="ARBA00022559"/>
    </source>
</evidence>
<dbReference type="PRINTS" id="PR00457">
    <property type="entry name" value="ANPEROXIDASE"/>
</dbReference>
<dbReference type="FunFam" id="1.10.640.10:FF:000003">
    <property type="entry name" value="chorion peroxidase"/>
    <property type="match status" value="1"/>
</dbReference>
<dbReference type="PROSITE" id="PS50292">
    <property type="entry name" value="PEROXIDASE_3"/>
    <property type="match status" value="1"/>
</dbReference>
<keyword evidence="3" id="KW-0575">Peroxidase</keyword>
<dbReference type="SUPFAM" id="SSF48113">
    <property type="entry name" value="Heme-dependent peroxidases"/>
    <property type="match status" value="1"/>
</dbReference>
<dbReference type="InterPro" id="IPR037120">
    <property type="entry name" value="Haem_peroxidase_sf_animal"/>
</dbReference>
<keyword evidence="4" id="KW-0349">Heme</keyword>
<feature type="chain" id="PRO_5044477010" description="Peroxidase" evidence="7">
    <location>
        <begin position="25"/>
        <end position="729"/>
    </location>
</feature>
<accession>A0AAW2HQ12</accession>
<dbReference type="GO" id="GO:0022412">
    <property type="term" value="P:cellular process involved in reproduction in multicellular organism"/>
    <property type="evidence" value="ECO:0007669"/>
    <property type="project" value="UniProtKB-ARBA"/>
</dbReference>
<evidence type="ECO:0008006" key="9">
    <source>
        <dbReference type="Google" id="ProtNLM"/>
    </source>
</evidence>
<dbReference type="Pfam" id="PF03098">
    <property type="entry name" value="An_peroxidase"/>
    <property type="match status" value="1"/>
</dbReference>
<dbReference type="EMBL" id="JARGDH010000004">
    <property type="protein sequence ID" value="KAL0271443.1"/>
    <property type="molecule type" value="Genomic_DNA"/>
</dbReference>
<dbReference type="GO" id="GO:0005576">
    <property type="term" value="C:extracellular region"/>
    <property type="evidence" value="ECO:0007669"/>
    <property type="project" value="UniProtKB-SubCell"/>
</dbReference>
<dbReference type="GO" id="GO:0006979">
    <property type="term" value="P:response to oxidative stress"/>
    <property type="evidence" value="ECO:0007669"/>
    <property type="project" value="InterPro"/>
</dbReference>
<evidence type="ECO:0000256" key="4">
    <source>
        <dbReference type="ARBA" id="ARBA00022617"/>
    </source>
</evidence>